<dbReference type="STRING" id="1237149.C900_05261"/>
<reference evidence="2 3" key="1">
    <citation type="submission" date="2012-12" db="EMBL/GenBank/DDBJ databases">
        <title>Genome assembly of Fulvivirga imtechensis AK7.</title>
        <authorList>
            <person name="Nupur N."/>
            <person name="Khatri I."/>
            <person name="Kumar R."/>
            <person name="Subramanian S."/>
            <person name="Pinnaka A."/>
        </authorList>
    </citation>
    <scope>NUCLEOTIDE SEQUENCE [LARGE SCALE GENOMIC DNA]</scope>
    <source>
        <strain evidence="2 3">AK7</strain>
    </source>
</reference>
<gene>
    <name evidence="2" type="ORF">C900_05261</name>
</gene>
<accession>L8K184</accession>
<protein>
    <submittedName>
        <fullName evidence="2">Uncharacterized protein</fullName>
    </submittedName>
</protein>
<dbReference type="Proteomes" id="UP000011135">
    <property type="component" value="Unassembled WGS sequence"/>
</dbReference>
<name>L8K184_9BACT</name>
<dbReference type="RefSeq" id="WP_009578232.1">
    <property type="nucleotide sequence ID" value="NZ_AMZN01000008.1"/>
</dbReference>
<sequence>MDGNGNVHNTGGSNQDGDNTPPAVTDSTQYLIVFDKNPNQTYGFDKKEYDAHLNNYNTAVIHEEQYIIPWKSVQSGGIDYVDVQNAQADRQAAFPDAIGFKTATRTLSAQAGMDDNKKKLSVIGTTHENVEEVLVYVIRKDEEGKDTEEVVGKLNVISYDQVYNKVYIVPVNGNGYPYNQTSLANELNRIYAQAAVRWDVRMHAGIQVDWDLDGDGKMDHEAPIRFLQRLQNIFPQT</sequence>
<evidence type="ECO:0000313" key="3">
    <source>
        <dbReference type="Proteomes" id="UP000011135"/>
    </source>
</evidence>
<evidence type="ECO:0000313" key="2">
    <source>
        <dbReference type="EMBL" id="ELR73212.1"/>
    </source>
</evidence>
<feature type="region of interest" description="Disordered" evidence="1">
    <location>
        <begin position="1"/>
        <end position="25"/>
    </location>
</feature>
<dbReference type="AlphaFoldDB" id="L8K184"/>
<keyword evidence="3" id="KW-1185">Reference proteome</keyword>
<feature type="compositionally biased region" description="Polar residues" evidence="1">
    <location>
        <begin position="1"/>
        <end position="18"/>
    </location>
</feature>
<evidence type="ECO:0000256" key="1">
    <source>
        <dbReference type="SAM" id="MobiDB-lite"/>
    </source>
</evidence>
<organism evidence="2 3">
    <name type="scientific">Fulvivirga imtechensis AK7</name>
    <dbReference type="NCBI Taxonomy" id="1237149"/>
    <lineage>
        <taxon>Bacteria</taxon>
        <taxon>Pseudomonadati</taxon>
        <taxon>Bacteroidota</taxon>
        <taxon>Cytophagia</taxon>
        <taxon>Cytophagales</taxon>
        <taxon>Fulvivirgaceae</taxon>
        <taxon>Fulvivirga</taxon>
    </lineage>
</organism>
<dbReference type="EMBL" id="AMZN01000008">
    <property type="protein sequence ID" value="ELR73212.1"/>
    <property type="molecule type" value="Genomic_DNA"/>
</dbReference>
<comment type="caution">
    <text evidence="2">The sequence shown here is derived from an EMBL/GenBank/DDBJ whole genome shotgun (WGS) entry which is preliminary data.</text>
</comment>
<proteinExistence type="predicted"/>